<evidence type="ECO:0000313" key="7">
    <source>
        <dbReference type="EMBL" id="KAF7846260.1"/>
    </source>
</evidence>
<comment type="similarity">
    <text evidence="2">Belongs to the MSOX/MTOX family.</text>
</comment>
<sequence>MGDADRAPRTVVIVGAGAFGLATALALLDRPSFKDARITILEAATILPNPVGSSVDSSRIIRADYSHISYARLATEAQTHWRDTSDSGWGGQQRYSETGFLLTANPNADNYVQSSLRNVQSLAERGLEIDASKIRTFDSPDSICKGARLPGCSGQTGYLNLNSGWASADHCITHALHLLKTHPEGHRVELVTGTRIADLRYNSTTGQCVGVSLADQSDISADLTILATGAWTPSIYRLQNRALATGQVIGYIRITQEEQDYLQDSPVVMNLSTGLFIVPPRDCELKVARHGYGYRSFISDHNPGQSISIPCAGYQALPEEAEKALRDCFEAWFPKTLPDTFDGPKTLHDISTRPWTQTRICWYTDTPSGNFMIDYPPLPTLPQNKNTSLFLATGGSGHGFKFLPVLGKYIVDAVEGNLDDEYRELWQWKEHEDTDFLKNKHGEFVGCADGSRAGKLGMILEDELKNSMQIA</sequence>
<name>A0A8T0CFL3_CORYI</name>
<dbReference type="Pfam" id="PF01266">
    <property type="entry name" value="DAO"/>
    <property type="match status" value="1"/>
</dbReference>
<dbReference type="GO" id="GO:0050660">
    <property type="term" value="F:flavin adenine dinucleotide binding"/>
    <property type="evidence" value="ECO:0007669"/>
    <property type="project" value="InterPro"/>
</dbReference>
<dbReference type="Proteomes" id="UP000806378">
    <property type="component" value="Unassembled WGS sequence"/>
</dbReference>
<dbReference type="OrthoDB" id="424974at2759"/>
<dbReference type="SUPFAM" id="SSF51905">
    <property type="entry name" value="FAD/NAD(P)-binding domain"/>
    <property type="match status" value="1"/>
</dbReference>
<comment type="caution">
    <text evidence="7">The sequence shown here is derived from an EMBL/GenBank/DDBJ whole genome shotgun (WGS) entry which is preliminary data.</text>
</comment>
<comment type="cofactor">
    <cofactor evidence="1">
        <name>FAD</name>
        <dbReference type="ChEBI" id="CHEBI:57692"/>
    </cofactor>
</comment>
<evidence type="ECO:0000256" key="2">
    <source>
        <dbReference type="ARBA" id="ARBA00010989"/>
    </source>
</evidence>
<reference evidence="7" key="1">
    <citation type="submission" date="2020-05" db="EMBL/GenBank/DDBJ databases">
        <title>WGS assembly of Corymbia citriodora subspecies variegata.</title>
        <authorList>
            <person name="Barry K."/>
            <person name="Hundley H."/>
            <person name="Shu S."/>
            <person name="Jenkins J."/>
            <person name="Grimwood J."/>
            <person name="Baten A."/>
        </authorList>
    </citation>
    <scope>NUCLEOTIDE SEQUENCE</scope>
    <source>
        <strain evidence="7">CV2-018</strain>
    </source>
</reference>
<dbReference type="GO" id="GO:0050031">
    <property type="term" value="F:L-pipecolate oxidase activity"/>
    <property type="evidence" value="ECO:0007669"/>
    <property type="project" value="TreeGrafter"/>
</dbReference>
<accession>A0A8T0CFL3</accession>
<evidence type="ECO:0000256" key="5">
    <source>
        <dbReference type="ARBA" id="ARBA00023002"/>
    </source>
</evidence>
<evidence type="ECO:0000259" key="6">
    <source>
        <dbReference type="Pfam" id="PF01266"/>
    </source>
</evidence>
<keyword evidence="5" id="KW-0560">Oxidoreductase</keyword>
<proteinExistence type="inferred from homology"/>
<evidence type="ECO:0000256" key="1">
    <source>
        <dbReference type="ARBA" id="ARBA00001974"/>
    </source>
</evidence>
<dbReference type="Gene3D" id="3.30.9.10">
    <property type="entry name" value="D-Amino Acid Oxidase, subunit A, domain 2"/>
    <property type="match status" value="1"/>
</dbReference>
<dbReference type="Gramene" id="rna-gnl|WGS:JABURB|Cocit.L4756.1">
    <property type="protein sequence ID" value="cds-KAF7846260.1"/>
    <property type="gene ID" value="gene-BT93_L4756"/>
</dbReference>
<dbReference type="EMBL" id="MU094107">
    <property type="protein sequence ID" value="KAF7846260.1"/>
    <property type="molecule type" value="Genomic_DNA"/>
</dbReference>
<evidence type="ECO:0000256" key="3">
    <source>
        <dbReference type="ARBA" id="ARBA00022630"/>
    </source>
</evidence>
<keyword evidence="8" id="KW-1185">Reference proteome</keyword>
<dbReference type="AlphaFoldDB" id="A0A8T0CFL3"/>
<protein>
    <recommendedName>
        <fullName evidence="6">FAD dependent oxidoreductase domain-containing protein</fullName>
    </recommendedName>
</protein>
<keyword evidence="4" id="KW-0274">FAD</keyword>
<dbReference type="PANTHER" id="PTHR10961:SF46">
    <property type="entry name" value="PEROXISOMAL SARCOSINE OXIDASE"/>
    <property type="match status" value="1"/>
</dbReference>
<dbReference type="InterPro" id="IPR036188">
    <property type="entry name" value="FAD/NAD-bd_sf"/>
</dbReference>
<evidence type="ECO:0000256" key="4">
    <source>
        <dbReference type="ARBA" id="ARBA00022827"/>
    </source>
</evidence>
<feature type="domain" description="FAD dependent oxidoreductase" evidence="6">
    <location>
        <begin position="11"/>
        <end position="412"/>
    </location>
</feature>
<dbReference type="PANTHER" id="PTHR10961">
    <property type="entry name" value="PEROXISOMAL SARCOSINE OXIDASE"/>
    <property type="match status" value="1"/>
</dbReference>
<evidence type="ECO:0000313" key="8">
    <source>
        <dbReference type="Proteomes" id="UP000806378"/>
    </source>
</evidence>
<dbReference type="InterPro" id="IPR006076">
    <property type="entry name" value="FAD-dep_OxRdtase"/>
</dbReference>
<gene>
    <name evidence="7" type="ORF">BT93_L4756</name>
</gene>
<organism evidence="7 8">
    <name type="scientific">Corymbia citriodora subsp. variegata</name>
    <dbReference type="NCBI Taxonomy" id="360336"/>
    <lineage>
        <taxon>Eukaryota</taxon>
        <taxon>Viridiplantae</taxon>
        <taxon>Streptophyta</taxon>
        <taxon>Embryophyta</taxon>
        <taxon>Tracheophyta</taxon>
        <taxon>Spermatophyta</taxon>
        <taxon>Magnoliopsida</taxon>
        <taxon>eudicotyledons</taxon>
        <taxon>Gunneridae</taxon>
        <taxon>Pentapetalae</taxon>
        <taxon>rosids</taxon>
        <taxon>malvids</taxon>
        <taxon>Myrtales</taxon>
        <taxon>Myrtaceae</taxon>
        <taxon>Myrtoideae</taxon>
        <taxon>Eucalypteae</taxon>
        <taxon>Corymbia</taxon>
    </lineage>
</organism>
<dbReference type="Gene3D" id="3.50.50.60">
    <property type="entry name" value="FAD/NAD(P)-binding domain"/>
    <property type="match status" value="1"/>
</dbReference>
<dbReference type="InterPro" id="IPR045170">
    <property type="entry name" value="MTOX"/>
</dbReference>
<dbReference type="GO" id="GO:0008115">
    <property type="term" value="F:sarcosine oxidase activity"/>
    <property type="evidence" value="ECO:0007669"/>
    <property type="project" value="TreeGrafter"/>
</dbReference>
<dbReference type="GO" id="GO:0004657">
    <property type="term" value="F:proline dehydrogenase activity"/>
    <property type="evidence" value="ECO:0007669"/>
    <property type="project" value="TreeGrafter"/>
</dbReference>
<keyword evidence="3" id="KW-0285">Flavoprotein</keyword>